<evidence type="ECO:0000313" key="2">
    <source>
        <dbReference type="Proteomes" id="UP000821865"/>
    </source>
</evidence>
<protein>
    <submittedName>
        <fullName evidence="1">Uncharacterized protein</fullName>
    </submittedName>
</protein>
<organism evidence="1 2">
    <name type="scientific">Dermacentor silvarum</name>
    <name type="common">Tick</name>
    <dbReference type="NCBI Taxonomy" id="543639"/>
    <lineage>
        <taxon>Eukaryota</taxon>
        <taxon>Metazoa</taxon>
        <taxon>Ecdysozoa</taxon>
        <taxon>Arthropoda</taxon>
        <taxon>Chelicerata</taxon>
        <taxon>Arachnida</taxon>
        <taxon>Acari</taxon>
        <taxon>Parasitiformes</taxon>
        <taxon>Ixodida</taxon>
        <taxon>Ixodoidea</taxon>
        <taxon>Ixodidae</taxon>
        <taxon>Rhipicephalinae</taxon>
        <taxon>Dermacentor</taxon>
    </lineage>
</organism>
<reference evidence="1" key="1">
    <citation type="submission" date="2020-05" db="EMBL/GenBank/DDBJ databases">
        <title>Large-scale comparative analyses of tick genomes elucidate their genetic diversity and vector capacities.</title>
        <authorList>
            <person name="Jia N."/>
            <person name="Wang J."/>
            <person name="Shi W."/>
            <person name="Du L."/>
            <person name="Sun Y."/>
            <person name="Zhan W."/>
            <person name="Jiang J."/>
            <person name="Wang Q."/>
            <person name="Zhang B."/>
            <person name="Ji P."/>
            <person name="Sakyi L.B."/>
            <person name="Cui X."/>
            <person name="Yuan T."/>
            <person name="Jiang B."/>
            <person name="Yang W."/>
            <person name="Lam T.T.-Y."/>
            <person name="Chang Q."/>
            <person name="Ding S."/>
            <person name="Wang X."/>
            <person name="Zhu J."/>
            <person name="Ruan X."/>
            <person name="Zhao L."/>
            <person name="Wei J."/>
            <person name="Que T."/>
            <person name="Du C."/>
            <person name="Cheng J."/>
            <person name="Dai P."/>
            <person name="Han X."/>
            <person name="Huang E."/>
            <person name="Gao Y."/>
            <person name="Liu J."/>
            <person name="Shao H."/>
            <person name="Ye R."/>
            <person name="Li L."/>
            <person name="Wei W."/>
            <person name="Wang X."/>
            <person name="Wang C."/>
            <person name="Yang T."/>
            <person name="Huo Q."/>
            <person name="Li W."/>
            <person name="Guo W."/>
            <person name="Chen H."/>
            <person name="Zhou L."/>
            <person name="Ni X."/>
            <person name="Tian J."/>
            <person name="Zhou Y."/>
            <person name="Sheng Y."/>
            <person name="Liu T."/>
            <person name="Pan Y."/>
            <person name="Xia L."/>
            <person name="Li J."/>
            <person name="Zhao F."/>
            <person name="Cao W."/>
        </authorList>
    </citation>
    <scope>NUCLEOTIDE SEQUENCE</scope>
    <source>
        <strain evidence="1">Dsil-2018</strain>
    </source>
</reference>
<dbReference type="Proteomes" id="UP000821865">
    <property type="component" value="Chromosome 7"/>
</dbReference>
<gene>
    <name evidence="1" type="ORF">HPB49_023512</name>
</gene>
<evidence type="ECO:0000313" key="1">
    <source>
        <dbReference type="EMBL" id="KAH7942372.1"/>
    </source>
</evidence>
<comment type="caution">
    <text evidence="1">The sequence shown here is derived from an EMBL/GenBank/DDBJ whole genome shotgun (WGS) entry which is preliminary data.</text>
</comment>
<dbReference type="EMBL" id="CM023476">
    <property type="protein sequence ID" value="KAH7942372.1"/>
    <property type="molecule type" value="Genomic_DNA"/>
</dbReference>
<accession>A0ACB8CI72</accession>
<proteinExistence type="predicted"/>
<sequence length="939" mass="104209">MAFRVLRVTRESEPQPVVLINSTFSEQAPCPRSPLAKAARKSSLAASFKLNEPLPLAEDPSSISRRHGAVRRSSGSSDVVSLRPPGDQEPETAAFGAVPATDAATTDSVPEHSWRAEAERRPLDPQTSKEEPAEWSTDMAATVDAPVSPGQRRQSGGTDGRPLDEAPVPALDNRGPPRRSSSTSKEPAGTAETSPRTVSVQPPRSTLNRATQWLPSGRDGHKLGTGRSMHTERPRLEDLLEVSPMKTKQSAVQPWIKRTFLSVAAILVAILVLVLFVLYRVRKENGKHYDLCSTLDCIEHVRALAIDTSRSPSPCEDFAGFICSGWTDIYRHVSGSVKDKAILHWIATIDKLSLSDFDQEAVINRPLRMMRECMKGASDGDDAVRMMTAFVSERSFAWPTPNDTEGIVDYGHALEVILELSVVWALPLWFRVHLLPASASARIQRDRAFILSPSTPSLFWHVVHQTISRYQDGYSIYMGFFVDTLFELRPLSESFAIFLKNRSATVQAQVFLELTAVFDASNNDPRLVEIRNLPALVRKLNTDDWVRALGSVYGSAANITESDLVLATNDALIRAMDTIFASNTAQDIFFHTIWWFVQSIGATISNNLILSINNIPEGVYFRRLLCFDHVDTSYNVLLASINKAMLSTSERLAITSQLDKIRLVAVEKLRTYSKLSVETRQALTAVIENMVTVIWPQDDFGRPGGFDQYYGEPYRAGEGGFYGEWQWSRWQMYNRSAEAAAAAGGEYYVAASEVFSLASRKLTMYNPVLNVISISVAALRPPFYYREGTSAMFYAGIGFLYAEGIFSAVDTMAHLFNGGSAMNPTDPAVKTWAFWNASWCANIDDAWRTFPYLPALDVAYTAYTRFRDEASDIRLKDLSGYSPAQVFFATFCHGSCWKNALKKKYSKACNEAVKNFEAFAQAFSCPAGSVFTNKTCAYA</sequence>
<keyword evidence="2" id="KW-1185">Reference proteome</keyword>
<name>A0ACB8CI72_DERSI</name>